<protein>
    <submittedName>
        <fullName evidence="2">Uncharacterized protein</fullName>
    </submittedName>
</protein>
<proteinExistence type="predicted"/>
<evidence type="ECO:0000256" key="1">
    <source>
        <dbReference type="SAM" id="SignalP"/>
    </source>
</evidence>
<sequence length="294" mass="34263">MRAFLFIIFVVCILARISGAREQRRRRRPMCITEPRLRDKWNIAGENRRVFIRIRSHQMVYKHGATMIKYRCLENRGNIFLLRKRKFEKGKDGVLCLGFRYVADHPLGEYSVVRLLGKGEGSNLLSPVLVPRKTKVSIDSTCDLEGKHSSLPSRDHYIKQGVIRRSAPGCKFPKSIQGRWNFTYQHAKSLEIWQRNSTLHLMDGSSVRFLCDKRDGGVFVFRTRRYVNDHQDAFMCVEFTPMPDDPFYSFQLSRHNSGSYLDGQLKAVSRSETIYIHIHCDWIGSPARPEFLYP</sequence>
<reference evidence="2" key="1">
    <citation type="journal article" date="2023" name="G3 (Bethesda)">
        <title>A reference genome for the long-term kleptoplast-retaining sea slug Elysia crispata morphotype clarki.</title>
        <authorList>
            <person name="Eastman K.E."/>
            <person name="Pendleton A.L."/>
            <person name="Shaikh M.A."/>
            <person name="Suttiyut T."/>
            <person name="Ogas R."/>
            <person name="Tomko P."/>
            <person name="Gavelis G."/>
            <person name="Widhalm J.R."/>
            <person name="Wisecaver J.H."/>
        </authorList>
    </citation>
    <scope>NUCLEOTIDE SEQUENCE</scope>
    <source>
        <strain evidence="2">ECLA1</strain>
    </source>
</reference>
<gene>
    <name evidence="2" type="ORF">RRG08_057210</name>
</gene>
<comment type="caution">
    <text evidence="2">The sequence shown here is derived from an EMBL/GenBank/DDBJ whole genome shotgun (WGS) entry which is preliminary data.</text>
</comment>
<feature type="chain" id="PRO_5042045816" evidence="1">
    <location>
        <begin position="20"/>
        <end position="294"/>
    </location>
</feature>
<organism evidence="2 3">
    <name type="scientific">Elysia crispata</name>
    <name type="common">lettuce slug</name>
    <dbReference type="NCBI Taxonomy" id="231223"/>
    <lineage>
        <taxon>Eukaryota</taxon>
        <taxon>Metazoa</taxon>
        <taxon>Spiralia</taxon>
        <taxon>Lophotrochozoa</taxon>
        <taxon>Mollusca</taxon>
        <taxon>Gastropoda</taxon>
        <taxon>Heterobranchia</taxon>
        <taxon>Euthyneura</taxon>
        <taxon>Panpulmonata</taxon>
        <taxon>Sacoglossa</taxon>
        <taxon>Placobranchoidea</taxon>
        <taxon>Plakobranchidae</taxon>
        <taxon>Elysia</taxon>
    </lineage>
</organism>
<name>A0AAE0XX18_9GAST</name>
<evidence type="ECO:0000313" key="2">
    <source>
        <dbReference type="EMBL" id="KAK3720740.1"/>
    </source>
</evidence>
<dbReference type="EMBL" id="JAWDGP010007404">
    <property type="protein sequence ID" value="KAK3720740.1"/>
    <property type="molecule type" value="Genomic_DNA"/>
</dbReference>
<keyword evidence="1" id="KW-0732">Signal</keyword>
<accession>A0AAE0XX18</accession>
<dbReference type="Proteomes" id="UP001283361">
    <property type="component" value="Unassembled WGS sequence"/>
</dbReference>
<feature type="signal peptide" evidence="1">
    <location>
        <begin position="1"/>
        <end position="19"/>
    </location>
</feature>
<evidence type="ECO:0000313" key="3">
    <source>
        <dbReference type="Proteomes" id="UP001283361"/>
    </source>
</evidence>
<dbReference type="AlphaFoldDB" id="A0AAE0XX18"/>
<keyword evidence="3" id="KW-1185">Reference proteome</keyword>